<evidence type="ECO:0000256" key="1">
    <source>
        <dbReference type="SAM" id="Phobius"/>
    </source>
</evidence>
<keyword evidence="1" id="KW-1133">Transmembrane helix</keyword>
<organism evidence="2 3">
    <name type="scientific">Xenotaenia resolanae</name>
    <dbReference type="NCBI Taxonomy" id="208358"/>
    <lineage>
        <taxon>Eukaryota</taxon>
        <taxon>Metazoa</taxon>
        <taxon>Chordata</taxon>
        <taxon>Craniata</taxon>
        <taxon>Vertebrata</taxon>
        <taxon>Euteleostomi</taxon>
        <taxon>Actinopterygii</taxon>
        <taxon>Neopterygii</taxon>
        <taxon>Teleostei</taxon>
        <taxon>Neoteleostei</taxon>
        <taxon>Acanthomorphata</taxon>
        <taxon>Ovalentaria</taxon>
        <taxon>Atherinomorphae</taxon>
        <taxon>Cyprinodontiformes</taxon>
        <taxon>Goodeidae</taxon>
        <taxon>Xenotaenia</taxon>
    </lineage>
</organism>
<name>A0ABV0X9Q6_9TELE</name>
<evidence type="ECO:0000313" key="2">
    <source>
        <dbReference type="EMBL" id="MEQ2278326.1"/>
    </source>
</evidence>
<feature type="transmembrane region" description="Helical" evidence="1">
    <location>
        <begin position="27"/>
        <end position="48"/>
    </location>
</feature>
<dbReference type="EMBL" id="JAHRIM010095437">
    <property type="protein sequence ID" value="MEQ2278326.1"/>
    <property type="molecule type" value="Genomic_DNA"/>
</dbReference>
<keyword evidence="1" id="KW-0472">Membrane</keyword>
<protein>
    <submittedName>
        <fullName evidence="2">Uncharacterized protein</fullName>
    </submittedName>
</protein>
<keyword evidence="3" id="KW-1185">Reference proteome</keyword>
<dbReference type="Proteomes" id="UP001444071">
    <property type="component" value="Unassembled WGS sequence"/>
</dbReference>
<reference evidence="2 3" key="1">
    <citation type="submission" date="2021-06" db="EMBL/GenBank/DDBJ databases">
        <authorList>
            <person name="Palmer J.M."/>
        </authorList>
    </citation>
    <scope>NUCLEOTIDE SEQUENCE [LARGE SCALE GENOMIC DNA]</scope>
    <source>
        <strain evidence="2 3">XR_2019</strain>
        <tissue evidence="2">Muscle</tissue>
    </source>
</reference>
<comment type="caution">
    <text evidence="2">The sequence shown here is derived from an EMBL/GenBank/DDBJ whole genome shotgun (WGS) entry which is preliminary data.</text>
</comment>
<sequence>MRPPSIKLSELMDKPISKRQQVGAKNLKFNLCLGLFCGFCAVFCYLMHRHENPVSSSDRAEAIGVHQFHGVLCLERSCHGLFFHWTSCCVNLPDLQRTAGFGQILQNNRLRCNYYF</sequence>
<evidence type="ECO:0000313" key="3">
    <source>
        <dbReference type="Proteomes" id="UP001444071"/>
    </source>
</evidence>
<gene>
    <name evidence="2" type="ORF">XENORESO_016284</name>
</gene>
<keyword evidence="1" id="KW-0812">Transmembrane</keyword>
<proteinExistence type="predicted"/>
<accession>A0ABV0X9Q6</accession>